<dbReference type="InterPro" id="IPR038488">
    <property type="entry name" value="Integrase_DNA-bd_sf"/>
</dbReference>
<evidence type="ECO:0000256" key="5">
    <source>
        <dbReference type="PROSITE-ProRule" id="PRU01248"/>
    </source>
</evidence>
<sequence>MPKISKPLTNTEIKSAKKTDKEYSLHDGGGLYLLVKPNGSKIWRFSYSRPYTKKRALMSFGQYPAVTLSSARKFRDEAREMLSKNIDPRQYREAKAMQKTAEIENIFANVAIEWFELKKSLGVRPATVSTIKLVLNSHILPAIGNVPVTEITAKYILRSFDYLKKEGKIRTLNHAVRRVREILDYAVNAGVIFHNPAHSITKAVVAHKTTPFKTITANELPEFWKALDNVMMEPQTRLLIEWLMLTMVRPNEASGTRWDEIDIDNKTWNIPAERMKSKRAHTVALSKQAISILEEMKRYSFGQVFVFPSPRKLVRPIQRVTIGDALRRAHVNIVPHGFRSLASTTLNEQGFNPDVIEAALAHVDKNPVRRVYNRSVYLEQRFKLMEWWGDFLDASKRGEINWNNGAQGLMLDDLR</sequence>
<keyword evidence="2" id="KW-0229">DNA integration</keyword>
<dbReference type="EMBL" id="MUBJ01000038">
    <property type="protein sequence ID" value="OTA14279.1"/>
    <property type="molecule type" value="Genomic_DNA"/>
</dbReference>
<dbReference type="GO" id="GO:0015074">
    <property type="term" value="P:DNA integration"/>
    <property type="evidence" value="ECO:0007669"/>
    <property type="project" value="UniProtKB-KW"/>
</dbReference>
<gene>
    <name evidence="8" type="ORF">Xvie_03850</name>
</gene>
<evidence type="ECO:0000256" key="4">
    <source>
        <dbReference type="ARBA" id="ARBA00023172"/>
    </source>
</evidence>
<dbReference type="PROSITE" id="PS51900">
    <property type="entry name" value="CB"/>
    <property type="match status" value="1"/>
</dbReference>
<dbReference type="PANTHER" id="PTHR30629">
    <property type="entry name" value="PROPHAGE INTEGRASE"/>
    <property type="match status" value="1"/>
</dbReference>
<dbReference type="AlphaFoldDB" id="A0A1Y2S6M0"/>
<dbReference type="RefSeq" id="WP_167376324.1">
    <property type="nucleotide sequence ID" value="NZ_CAWNGD010000082.1"/>
</dbReference>
<feature type="domain" description="Core-binding (CB)" evidence="7">
    <location>
        <begin position="105"/>
        <end position="187"/>
    </location>
</feature>
<dbReference type="SUPFAM" id="SSF56349">
    <property type="entry name" value="DNA breaking-rejoining enzymes"/>
    <property type="match status" value="1"/>
</dbReference>
<protein>
    <submittedName>
        <fullName evidence="8">Integrase</fullName>
    </submittedName>
</protein>
<keyword evidence="9" id="KW-1185">Reference proteome</keyword>
<dbReference type="Proteomes" id="UP000194350">
    <property type="component" value="Unassembled WGS sequence"/>
</dbReference>
<dbReference type="GO" id="GO:0006310">
    <property type="term" value="P:DNA recombination"/>
    <property type="evidence" value="ECO:0007669"/>
    <property type="project" value="UniProtKB-KW"/>
</dbReference>
<dbReference type="Gene3D" id="1.10.443.10">
    <property type="entry name" value="Intergrase catalytic core"/>
    <property type="match status" value="1"/>
</dbReference>
<evidence type="ECO:0000259" key="6">
    <source>
        <dbReference type="PROSITE" id="PS51898"/>
    </source>
</evidence>
<comment type="caution">
    <text evidence="8">The sequence shown here is derived from an EMBL/GenBank/DDBJ whole genome shotgun (WGS) entry which is preliminary data.</text>
</comment>
<evidence type="ECO:0000256" key="1">
    <source>
        <dbReference type="ARBA" id="ARBA00008857"/>
    </source>
</evidence>
<dbReference type="InterPro" id="IPR044068">
    <property type="entry name" value="CB"/>
</dbReference>
<dbReference type="Gene3D" id="1.10.150.130">
    <property type="match status" value="1"/>
</dbReference>
<proteinExistence type="inferred from homology"/>
<dbReference type="InterPro" id="IPR025166">
    <property type="entry name" value="Integrase_DNA_bind_dom"/>
</dbReference>
<evidence type="ECO:0000256" key="3">
    <source>
        <dbReference type="ARBA" id="ARBA00023125"/>
    </source>
</evidence>
<organism evidence="8 9">
    <name type="scientific">Xenorhabdus vietnamensis</name>
    <dbReference type="NCBI Taxonomy" id="351656"/>
    <lineage>
        <taxon>Bacteria</taxon>
        <taxon>Pseudomonadati</taxon>
        <taxon>Pseudomonadota</taxon>
        <taxon>Gammaproteobacteria</taxon>
        <taxon>Enterobacterales</taxon>
        <taxon>Morganellaceae</taxon>
        <taxon>Xenorhabdus</taxon>
    </lineage>
</organism>
<accession>A0A1Y2S6M0</accession>
<dbReference type="InterPro" id="IPR002104">
    <property type="entry name" value="Integrase_catalytic"/>
</dbReference>
<feature type="domain" description="Tyr recombinase" evidence="6">
    <location>
        <begin position="210"/>
        <end position="385"/>
    </location>
</feature>
<evidence type="ECO:0000256" key="2">
    <source>
        <dbReference type="ARBA" id="ARBA00022908"/>
    </source>
</evidence>
<dbReference type="CDD" id="cd00801">
    <property type="entry name" value="INT_P4_C"/>
    <property type="match status" value="1"/>
</dbReference>
<dbReference type="Gene3D" id="3.30.160.390">
    <property type="entry name" value="Integrase, DNA-binding domain"/>
    <property type="match status" value="1"/>
</dbReference>
<dbReference type="GO" id="GO:0003677">
    <property type="term" value="F:DNA binding"/>
    <property type="evidence" value="ECO:0007669"/>
    <property type="project" value="UniProtKB-UniRule"/>
</dbReference>
<dbReference type="Pfam" id="PF22022">
    <property type="entry name" value="Phage_int_M"/>
    <property type="match status" value="1"/>
</dbReference>
<comment type="similarity">
    <text evidence="1">Belongs to the 'phage' integrase family.</text>
</comment>
<dbReference type="PROSITE" id="PS51898">
    <property type="entry name" value="TYR_RECOMBINASE"/>
    <property type="match status" value="1"/>
</dbReference>
<evidence type="ECO:0000259" key="7">
    <source>
        <dbReference type="PROSITE" id="PS51900"/>
    </source>
</evidence>
<dbReference type="InterPro" id="IPR011010">
    <property type="entry name" value="DNA_brk_join_enz"/>
</dbReference>
<dbReference type="STRING" id="351656.Xvie_03850"/>
<dbReference type="InterPro" id="IPR053876">
    <property type="entry name" value="Phage_int_M"/>
</dbReference>
<keyword evidence="3 5" id="KW-0238">DNA-binding</keyword>
<dbReference type="PANTHER" id="PTHR30629:SF6">
    <property type="entry name" value="PROPHAGE INTEGRASE INTA-RELATED"/>
    <property type="match status" value="1"/>
</dbReference>
<dbReference type="InterPro" id="IPR013762">
    <property type="entry name" value="Integrase-like_cat_sf"/>
</dbReference>
<dbReference type="Pfam" id="PF00589">
    <property type="entry name" value="Phage_integrase"/>
    <property type="match status" value="1"/>
</dbReference>
<evidence type="ECO:0000313" key="9">
    <source>
        <dbReference type="Proteomes" id="UP000194350"/>
    </source>
</evidence>
<dbReference type="Pfam" id="PF13356">
    <property type="entry name" value="Arm-DNA-bind_3"/>
    <property type="match status" value="1"/>
</dbReference>
<reference evidence="8 9" key="1">
    <citation type="submission" date="2016-10" db="EMBL/GenBank/DDBJ databases">
        <title>Systematic genetic and metabolomic analysis of Xenorhabdus and Photorhabdus spp., highlights the requirements for a dual symbiotic and pathogenic life style.</title>
        <authorList>
            <person name="Tobias N.J."/>
            <person name="Wolff H."/>
            <person name="Djahanschiri B."/>
            <person name="Pidot S.J."/>
            <person name="Stinear T.P."/>
            <person name="Ebersberger I."/>
            <person name="Bode H.B."/>
        </authorList>
    </citation>
    <scope>NUCLEOTIDE SEQUENCE [LARGE SCALE GENOMIC DNA]</scope>
    <source>
        <strain evidence="8 9">DSM 22392</strain>
    </source>
</reference>
<evidence type="ECO:0000313" key="8">
    <source>
        <dbReference type="EMBL" id="OTA14279.1"/>
    </source>
</evidence>
<dbReference type="InterPro" id="IPR050808">
    <property type="entry name" value="Phage_Integrase"/>
</dbReference>
<name>A0A1Y2S6M0_9GAMM</name>
<keyword evidence="4" id="KW-0233">DNA recombination</keyword>
<dbReference type="InterPro" id="IPR010998">
    <property type="entry name" value="Integrase_recombinase_N"/>
</dbReference>